<feature type="region of interest" description="Disordered" evidence="1">
    <location>
        <begin position="46"/>
        <end position="66"/>
    </location>
</feature>
<dbReference type="Proteomes" id="UP000242949">
    <property type="component" value="Unassembled WGS sequence"/>
</dbReference>
<organism evidence="2 3">
    <name type="scientific">Pelagirhabdus alkalitolerans</name>
    <dbReference type="NCBI Taxonomy" id="1612202"/>
    <lineage>
        <taxon>Bacteria</taxon>
        <taxon>Bacillati</taxon>
        <taxon>Bacillota</taxon>
        <taxon>Bacilli</taxon>
        <taxon>Bacillales</taxon>
        <taxon>Bacillaceae</taxon>
        <taxon>Pelagirhabdus</taxon>
    </lineage>
</organism>
<evidence type="ECO:0000313" key="2">
    <source>
        <dbReference type="EMBL" id="SDC29346.1"/>
    </source>
</evidence>
<dbReference type="RefSeq" id="WP_090795877.1">
    <property type="nucleotide sequence ID" value="NZ_FMYI01000006.1"/>
</dbReference>
<dbReference type="AlphaFoldDB" id="A0A1G6KGA6"/>
<dbReference type="EMBL" id="FMYI01000006">
    <property type="protein sequence ID" value="SDC29346.1"/>
    <property type="molecule type" value="Genomic_DNA"/>
</dbReference>
<accession>A0A1G6KGA6</accession>
<dbReference type="OrthoDB" id="2706316at2"/>
<proteinExistence type="predicted"/>
<protein>
    <submittedName>
        <fullName evidence="2">Uncharacterized protein</fullName>
    </submittedName>
</protein>
<keyword evidence="3" id="KW-1185">Reference proteome</keyword>
<gene>
    <name evidence="2" type="ORF">SAMN05421734_10662</name>
</gene>
<reference evidence="3" key="1">
    <citation type="submission" date="2016-09" db="EMBL/GenBank/DDBJ databases">
        <authorList>
            <person name="Varghese N."/>
            <person name="Submissions S."/>
        </authorList>
    </citation>
    <scope>NUCLEOTIDE SEQUENCE [LARGE SCALE GENOMIC DNA]</scope>
    <source>
        <strain evidence="3">S5</strain>
    </source>
</reference>
<evidence type="ECO:0000256" key="1">
    <source>
        <dbReference type="SAM" id="MobiDB-lite"/>
    </source>
</evidence>
<sequence>MGYIAPIVNFTAQNYHERVIIPDHDPVSIEKPYPVQLEKISASNTHSNMFTGQDFNEPKDHFNGQPKHVISQETNKLYAEMTGIGGQVNEYV</sequence>
<evidence type="ECO:0000313" key="3">
    <source>
        <dbReference type="Proteomes" id="UP000242949"/>
    </source>
</evidence>
<name>A0A1G6KGA6_9BACI</name>